<keyword evidence="6" id="KW-0067">ATP-binding</keyword>
<organism evidence="10 11">
    <name type="scientific">Candidatus Wolfebacteria bacterium CG_4_10_14_0_2_um_filter_39_18</name>
    <dbReference type="NCBI Taxonomy" id="1975061"/>
    <lineage>
        <taxon>Bacteria</taxon>
        <taxon>Candidatus Wolfeibacteriota</taxon>
    </lineage>
</organism>
<dbReference type="CDD" id="cd01998">
    <property type="entry name" value="MnmA_TRMU-like"/>
    <property type="match status" value="1"/>
</dbReference>
<dbReference type="FunFam" id="3.40.50.620:FF:000115">
    <property type="entry name" value="tRNA-specific 2-thiouridylase MnmA"/>
    <property type="match status" value="1"/>
</dbReference>
<feature type="non-terminal residue" evidence="10">
    <location>
        <position position="237"/>
    </location>
</feature>
<evidence type="ECO:0000256" key="4">
    <source>
        <dbReference type="ARBA" id="ARBA00022694"/>
    </source>
</evidence>
<dbReference type="EMBL" id="PFNM01000039">
    <property type="protein sequence ID" value="PIZ44697.1"/>
    <property type="molecule type" value="Genomic_DNA"/>
</dbReference>
<dbReference type="Pfam" id="PF03054">
    <property type="entry name" value="tRNA_Me_trans"/>
    <property type="match status" value="1"/>
</dbReference>
<dbReference type="PANTHER" id="PTHR11933:SF5">
    <property type="entry name" value="MITOCHONDRIAL TRNA-SPECIFIC 2-THIOURIDYLASE 1"/>
    <property type="match status" value="1"/>
</dbReference>
<evidence type="ECO:0000313" key="10">
    <source>
        <dbReference type="EMBL" id="PIZ44697.1"/>
    </source>
</evidence>
<keyword evidence="4" id="KW-0819">tRNA processing</keyword>
<dbReference type="EC" id="2.8.1.13" evidence="1"/>
<sequence>MLKELRRHKKKKVFVGMSGGVDSSVAALMLKNKGYDVVGVFMRCYDSKDGCSKRDSRDAALVAQKLKIPFYIWDFRKQYEKKVIKYMIDGYKKGLTPNPDVMCNKEIKFGLFLERALKLGADYVATGHYARLKIANCKLQNSSKNNLQSCNSAILQLVAAKDKDKDQSYFLWTLTHEQLKRCLFPIGDYLKPQVRKIAKAAGLITADKKDSQGVCFLGKIKIEDFLKKYIPKKKGKV</sequence>
<reference evidence="11" key="1">
    <citation type="submission" date="2017-09" db="EMBL/GenBank/DDBJ databases">
        <title>Depth-based differentiation of microbial function through sediment-hosted aquifers and enrichment of novel symbionts in the deep terrestrial subsurface.</title>
        <authorList>
            <person name="Probst A.J."/>
            <person name="Ladd B."/>
            <person name="Jarett J.K."/>
            <person name="Geller-Mcgrath D.E."/>
            <person name="Sieber C.M.K."/>
            <person name="Emerson J.B."/>
            <person name="Anantharaman K."/>
            <person name="Thomas B.C."/>
            <person name="Malmstrom R."/>
            <person name="Stieglmeier M."/>
            <person name="Klingl A."/>
            <person name="Woyke T."/>
            <person name="Ryan C.M."/>
            <person name="Banfield J.F."/>
        </authorList>
    </citation>
    <scope>NUCLEOTIDE SEQUENCE [LARGE SCALE GENOMIC DNA]</scope>
</reference>
<evidence type="ECO:0000256" key="3">
    <source>
        <dbReference type="ARBA" id="ARBA00022679"/>
    </source>
</evidence>
<keyword evidence="5" id="KW-0547">Nucleotide-binding</keyword>
<dbReference type="Proteomes" id="UP000230553">
    <property type="component" value="Unassembled WGS sequence"/>
</dbReference>
<dbReference type="GO" id="GO:0000049">
    <property type="term" value="F:tRNA binding"/>
    <property type="evidence" value="ECO:0007669"/>
    <property type="project" value="UniProtKB-KW"/>
</dbReference>
<dbReference type="SUPFAM" id="SSF52402">
    <property type="entry name" value="Adenine nucleotide alpha hydrolases-like"/>
    <property type="match status" value="1"/>
</dbReference>
<evidence type="ECO:0000256" key="8">
    <source>
        <dbReference type="ARBA" id="ARBA00023157"/>
    </source>
</evidence>
<dbReference type="InterPro" id="IPR014729">
    <property type="entry name" value="Rossmann-like_a/b/a_fold"/>
</dbReference>
<keyword evidence="8" id="KW-1015">Disulfide bond</keyword>
<evidence type="ECO:0000256" key="9">
    <source>
        <dbReference type="ARBA" id="ARBA00051542"/>
    </source>
</evidence>
<gene>
    <name evidence="10" type="ORF">COY31_02090</name>
</gene>
<dbReference type="GO" id="GO:0002143">
    <property type="term" value="P:tRNA wobble position uridine thiolation"/>
    <property type="evidence" value="ECO:0007669"/>
    <property type="project" value="TreeGrafter"/>
</dbReference>
<comment type="caution">
    <text evidence="10">The sequence shown here is derived from an EMBL/GenBank/DDBJ whole genome shotgun (WGS) entry which is preliminary data.</text>
</comment>
<evidence type="ECO:0000256" key="7">
    <source>
        <dbReference type="ARBA" id="ARBA00022884"/>
    </source>
</evidence>
<keyword evidence="3" id="KW-0808">Transferase</keyword>
<name>A0A2M7TFL6_9BACT</name>
<evidence type="ECO:0000313" key="11">
    <source>
        <dbReference type="Proteomes" id="UP000230553"/>
    </source>
</evidence>
<comment type="catalytic activity">
    <reaction evidence="9">
        <text>S-sulfanyl-L-cysteinyl-[protein] + uridine(34) in tRNA + AH2 + ATP = 2-thiouridine(34) in tRNA + L-cysteinyl-[protein] + A + AMP + diphosphate + H(+)</text>
        <dbReference type="Rhea" id="RHEA:47032"/>
        <dbReference type="Rhea" id="RHEA-COMP:10131"/>
        <dbReference type="Rhea" id="RHEA-COMP:11726"/>
        <dbReference type="Rhea" id="RHEA-COMP:11727"/>
        <dbReference type="Rhea" id="RHEA-COMP:11728"/>
        <dbReference type="ChEBI" id="CHEBI:13193"/>
        <dbReference type="ChEBI" id="CHEBI:15378"/>
        <dbReference type="ChEBI" id="CHEBI:17499"/>
        <dbReference type="ChEBI" id="CHEBI:29950"/>
        <dbReference type="ChEBI" id="CHEBI:30616"/>
        <dbReference type="ChEBI" id="CHEBI:33019"/>
        <dbReference type="ChEBI" id="CHEBI:61963"/>
        <dbReference type="ChEBI" id="CHEBI:65315"/>
        <dbReference type="ChEBI" id="CHEBI:87170"/>
        <dbReference type="ChEBI" id="CHEBI:456215"/>
        <dbReference type="EC" id="2.8.1.13"/>
    </reaction>
</comment>
<evidence type="ECO:0000256" key="1">
    <source>
        <dbReference type="ARBA" id="ARBA00011949"/>
    </source>
</evidence>
<dbReference type="Gene3D" id="3.40.50.620">
    <property type="entry name" value="HUPs"/>
    <property type="match status" value="1"/>
</dbReference>
<dbReference type="GO" id="GO:0103016">
    <property type="term" value="F:tRNA-uridine 2-sulfurtransferase activity"/>
    <property type="evidence" value="ECO:0007669"/>
    <property type="project" value="UniProtKB-EC"/>
</dbReference>
<dbReference type="AlphaFoldDB" id="A0A2M7TFL6"/>
<evidence type="ECO:0000256" key="2">
    <source>
        <dbReference type="ARBA" id="ARBA00022555"/>
    </source>
</evidence>
<keyword evidence="7" id="KW-0694">RNA-binding</keyword>
<proteinExistence type="predicted"/>
<dbReference type="GO" id="GO:0005524">
    <property type="term" value="F:ATP binding"/>
    <property type="evidence" value="ECO:0007669"/>
    <property type="project" value="UniProtKB-KW"/>
</dbReference>
<keyword evidence="2" id="KW-0820">tRNA-binding</keyword>
<dbReference type="NCBIfam" id="TIGR00420">
    <property type="entry name" value="trmU"/>
    <property type="match status" value="1"/>
</dbReference>
<dbReference type="NCBIfam" id="NF001138">
    <property type="entry name" value="PRK00143.1"/>
    <property type="match status" value="1"/>
</dbReference>
<evidence type="ECO:0000256" key="6">
    <source>
        <dbReference type="ARBA" id="ARBA00022840"/>
    </source>
</evidence>
<accession>A0A2M7TFL6</accession>
<dbReference type="PANTHER" id="PTHR11933">
    <property type="entry name" value="TRNA 5-METHYLAMINOMETHYL-2-THIOURIDYLATE -METHYLTRANSFERASE"/>
    <property type="match status" value="1"/>
</dbReference>
<dbReference type="InterPro" id="IPR004506">
    <property type="entry name" value="MnmA-like"/>
</dbReference>
<evidence type="ECO:0000256" key="5">
    <source>
        <dbReference type="ARBA" id="ARBA00022741"/>
    </source>
</evidence>
<protein>
    <recommendedName>
        <fullName evidence="1">tRNA-uridine 2-sulfurtransferase</fullName>
        <ecNumber evidence="1">2.8.1.13</ecNumber>
    </recommendedName>
</protein>